<dbReference type="GO" id="GO:0071555">
    <property type="term" value="P:cell wall organization"/>
    <property type="evidence" value="ECO:0007669"/>
    <property type="project" value="UniProtKB-KW"/>
</dbReference>
<feature type="transmembrane region" description="Helical" evidence="9">
    <location>
        <begin position="20"/>
        <end position="39"/>
    </location>
</feature>
<dbReference type="GO" id="GO:0030428">
    <property type="term" value="C:cell septum"/>
    <property type="evidence" value="ECO:0007669"/>
    <property type="project" value="TreeGrafter"/>
</dbReference>
<comment type="caution">
    <text evidence="10">The sequence shown here is derived from an EMBL/GenBank/DDBJ whole genome shotgun (WGS) entry which is preliminary data.</text>
</comment>
<keyword evidence="11" id="KW-1185">Reference proteome</keyword>
<dbReference type="GO" id="GO:0005886">
    <property type="term" value="C:plasma membrane"/>
    <property type="evidence" value="ECO:0007669"/>
    <property type="project" value="UniProtKB-SubCell"/>
</dbReference>
<evidence type="ECO:0000256" key="6">
    <source>
        <dbReference type="ARBA" id="ARBA00022692"/>
    </source>
</evidence>
<keyword evidence="8" id="KW-0961">Cell wall biogenesis/degradation</keyword>
<evidence type="ECO:0000256" key="2">
    <source>
        <dbReference type="ARBA" id="ARBA00012543"/>
    </source>
</evidence>
<evidence type="ECO:0000256" key="3">
    <source>
        <dbReference type="ARBA" id="ARBA00022475"/>
    </source>
</evidence>
<sequence>MTTSINSVPNPPFAKNAGSVIHTVLNYLYVLLLIIQIIIAMGNRPQGYKWAYFMIIVFFAILMGYVLFCTAWITIEGVKTAVETAQHNQDAQFIALIKQNSFRDVIVSVCSTYIMYFVSSLLFLDPWHIFTSLIPYIFMSPSYINVLNIYAFCNTHDVSWGTKGDNGVSTDLGVVKSTKGKDGVHEVEVDLPTEQKDLNEQYEEACMDLKVAPIPEVTKRDAKTKQEDYYKSFRTTLVTCWIISNLILVTIIINGQEVWQWFGDYEKRATVYLSFILWSVAGLSAIRFVGSILYLFMKIFTG</sequence>
<keyword evidence="6 9" id="KW-0812">Transmembrane</keyword>
<evidence type="ECO:0000256" key="8">
    <source>
        <dbReference type="ARBA" id="ARBA00023316"/>
    </source>
</evidence>
<dbReference type="EMBL" id="PJQL01000595">
    <property type="protein sequence ID" value="RCH94278.1"/>
    <property type="molecule type" value="Genomic_DNA"/>
</dbReference>
<accession>A0A367JWK1</accession>
<evidence type="ECO:0000256" key="4">
    <source>
        <dbReference type="ARBA" id="ARBA00022676"/>
    </source>
</evidence>
<dbReference type="GO" id="GO:0004100">
    <property type="term" value="F:chitin synthase activity"/>
    <property type="evidence" value="ECO:0007669"/>
    <property type="project" value="UniProtKB-EC"/>
</dbReference>
<feature type="transmembrane region" description="Helical" evidence="9">
    <location>
        <begin position="51"/>
        <end position="75"/>
    </location>
</feature>
<dbReference type="PANTHER" id="PTHR22914:SF9">
    <property type="entry name" value="CHITIN SYNTHASE 1"/>
    <property type="match status" value="1"/>
</dbReference>
<dbReference type="AlphaFoldDB" id="A0A367JWK1"/>
<dbReference type="STRING" id="86630.A0A367JWK1"/>
<feature type="transmembrane region" description="Helical" evidence="9">
    <location>
        <begin position="105"/>
        <end position="124"/>
    </location>
</feature>
<reference evidence="10 11" key="1">
    <citation type="journal article" date="2018" name="G3 (Bethesda)">
        <title>Phylogenetic and Phylogenomic Definition of Rhizopus Species.</title>
        <authorList>
            <person name="Gryganskyi A.P."/>
            <person name="Golan J."/>
            <person name="Dolatabadi S."/>
            <person name="Mondo S."/>
            <person name="Robb S."/>
            <person name="Idnurm A."/>
            <person name="Muszewska A."/>
            <person name="Steczkiewicz K."/>
            <person name="Masonjones S."/>
            <person name="Liao H.L."/>
            <person name="Gajdeczka M.T."/>
            <person name="Anike F."/>
            <person name="Vuek A."/>
            <person name="Anishchenko I.M."/>
            <person name="Voigt K."/>
            <person name="de Hoog G.S."/>
            <person name="Smith M.E."/>
            <person name="Heitman J."/>
            <person name="Vilgalys R."/>
            <person name="Stajich J.E."/>
        </authorList>
    </citation>
    <scope>NUCLEOTIDE SEQUENCE [LARGE SCALE GENOMIC DNA]</scope>
    <source>
        <strain evidence="10 11">CBS 357.93</strain>
    </source>
</reference>
<organism evidence="10 11">
    <name type="scientific">Rhizopus azygosporus</name>
    <name type="common">Rhizopus microsporus var. azygosporus</name>
    <dbReference type="NCBI Taxonomy" id="86630"/>
    <lineage>
        <taxon>Eukaryota</taxon>
        <taxon>Fungi</taxon>
        <taxon>Fungi incertae sedis</taxon>
        <taxon>Mucoromycota</taxon>
        <taxon>Mucoromycotina</taxon>
        <taxon>Mucoromycetes</taxon>
        <taxon>Mucorales</taxon>
        <taxon>Mucorineae</taxon>
        <taxon>Rhizopodaceae</taxon>
        <taxon>Rhizopus</taxon>
    </lineage>
</organism>
<feature type="transmembrane region" description="Helical" evidence="9">
    <location>
        <begin position="235"/>
        <end position="255"/>
    </location>
</feature>
<evidence type="ECO:0000256" key="5">
    <source>
        <dbReference type="ARBA" id="ARBA00022679"/>
    </source>
</evidence>
<keyword evidence="7 9" id="KW-0472">Membrane</keyword>
<evidence type="ECO:0000256" key="9">
    <source>
        <dbReference type="SAM" id="Phobius"/>
    </source>
</evidence>
<keyword evidence="4" id="KW-0328">Glycosyltransferase</keyword>
<dbReference type="PANTHER" id="PTHR22914">
    <property type="entry name" value="CHITIN SYNTHASE"/>
    <property type="match status" value="1"/>
</dbReference>
<dbReference type="OrthoDB" id="26569at2759"/>
<name>A0A367JWK1_RHIAZ</name>
<gene>
    <name evidence="10" type="primary">CHS2_1</name>
    <name evidence="10" type="ORF">CU097_001149</name>
</gene>
<keyword evidence="3" id="KW-1003">Cell membrane</keyword>
<evidence type="ECO:0000313" key="11">
    <source>
        <dbReference type="Proteomes" id="UP000252139"/>
    </source>
</evidence>
<dbReference type="EC" id="2.4.1.16" evidence="2"/>
<dbReference type="Proteomes" id="UP000252139">
    <property type="component" value="Unassembled WGS sequence"/>
</dbReference>
<proteinExistence type="predicted"/>
<keyword evidence="9" id="KW-1133">Transmembrane helix</keyword>
<keyword evidence="5" id="KW-0808">Transferase</keyword>
<evidence type="ECO:0000256" key="1">
    <source>
        <dbReference type="ARBA" id="ARBA00004651"/>
    </source>
</evidence>
<dbReference type="InterPro" id="IPR004835">
    <property type="entry name" value="Chitin_synth"/>
</dbReference>
<evidence type="ECO:0000313" key="10">
    <source>
        <dbReference type="EMBL" id="RCH94278.1"/>
    </source>
</evidence>
<comment type="subcellular location">
    <subcellularLocation>
        <location evidence="1">Cell membrane</location>
        <topology evidence="1">Multi-pass membrane protein</topology>
    </subcellularLocation>
</comment>
<evidence type="ECO:0000256" key="7">
    <source>
        <dbReference type="ARBA" id="ARBA00023136"/>
    </source>
</evidence>
<dbReference type="GO" id="GO:0006031">
    <property type="term" value="P:chitin biosynthetic process"/>
    <property type="evidence" value="ECO:0007669"/>
    <property type="project" value="TreeGrafter"/>
</dbReference>
<feature type="transmembrane region" description="Helical" evidence="9">
    <location>
        <begin position="275"/>
        <end position="296"/>
    </location>
</feature>
<protein>
    <recommendedName>
        <fullName evidence="2">chitin synthase</fullName>
        <ecNumber evidence="2">2.4.1.16</ecNumber>
    </recommendedName>
</protein>